<name>A0A183T3W9_SCHSO</name>
<reference evidence="3" key="1">
    <citation type="submission" date="2016-06" db="UniProtKB">
        <authorList>
            <consortium name="WormBaseParasite"/>
        </authorList>
    </citation>
    <scope>IDENTIFICATION</scope>
</reference>
<dbReference type="AlphaFoldDB" id="A0A183T3W9"/>
<evidence type="ECO:0000313" key="1">
    <source>
        <dbReference type="EMBL" id="VDL97552.1"/>
    </source>
</evidence>
<gene>
    <name evidence="1" type="ORF">SSLN_LOCUS11167</name>
</gene>
<sequence length="54" mass="5660">MRPKGLTGFGDPMGDPIIDFGAAGEITAQAREGIHRFQLGAIDIDVSCGLESVE</sequence>
<proteinExistence type="predicted"/>
<evidence type="ECO:0000313" key="2">
    <source>
        <dbReference type="Proteomes" id="UP000275846"/>
    </source>
</evidence>
<keyword evidence="2" id="KW-1185">Reference proteome</keyword>
<organism evidence="3">
    <name type="scientific">Schistocephalus solidus</name>
    <name type="common">Tapeworm</name>
    <dbReference type="NCBI Taxonomy" id="70667"/>
    <lineage>
        <taxon>Eukaryota</taxon>
        <taxon>Metazoa</taxon>
        <taxon>Spiralia</taxon>
        <taxon>Lophotrochozoa</taxon>
        <taxon>Platyhelminthes</taxon>
        <taxon>Cestoda</taxon>
        <taxon>Eucestoda</taxon>
        <taxon>Diphyllobothriidea</taxon>
        <taxon>Diphyllobothriidae</taxon>
        <taxon>Schistocephalus</taxon>
    </lineage>
</organism>
<protein>
    <submittedName>
        <fullName evidence="3">Agmatinase</fullName>
    </submittedName>
</protein>
<reference evidence="1 2" key="2">
    <citation type="submission" date="2018-11" db="EMBL/GenBank/DDBJ databases">
        <authorList>
            <consortium name="Pathogen Informatics"/>
        </authorList>
    </citation>
    <scope>NUCLEOTIDE SEQUENCE [LARGE SCALE GENOMIC DNA]</scope>
    <source>
        <strain evidence="1 2">NST_G2</strain>
    </source>
</reference>
<dbReference type="WBParaSite" id="SSLN_0001159401-mRNA-1">
    <property type="protein sequence ID" value="SSLN_0001159401-mRNA-1"/>
    <property type="gene ID" value="SSLN_0001159401"/>
</dbReference>
<accession>A0A183T3W9</accession>
<dbReference type="Proteomes" id="UP000275846">
    <property type="component" value="Unassembled WGS sequence"/>
</dbReference>
<dbReference type="EMBL" id="UYSU01036339">
    <property type="protein sequence ID" value="VDL97552.1"/>
    <property type="molecule type" value="Genomic_DNA"/>
</dbReference>
<evidence type="ECO:0000313" key="3">
    <source>
        <dbReference type="WBParaSite" id="SSLN_0001159401-mRNA-1"/>
    </source>
</evidence>